<dbReference type="GO" id="GO:0000981">
    <property type="term" value="F:DNA-binding transcription factor activity, RNA polymerase II-specific"/>
    <property type="evidence" value="ECO:0007669"/>
    <property type="project" value="InterPro"/>
</dbReference>
<dbReference type="SMART" id="SM00906">
    <property type="entry name" value="Fungal_trans"/>
    <property type="match status" value="1"/>
</dbReference>
<gene>
    <name evidence="10" type="ORF">B0H67DRAFT_480358</name>
</gene>
<proteinExistence type="predicted"/>
<keyword evidence="4" id="KW-0805">Transcription regulation</keyword>
<comment type="subcellular location">
    <subcellularLocation>
        <location evidence="1">Nucleus</location>
    </subcellularLocation>
</comment>
<sequence>MSTSLGKRRAPSEGETAQDCDSPTAHARRQSDKQNIRHRASVACASCRERRIRCVVPEGQVQCTQCKRTGAECIIKNDDERRRPISKAYMSSLACRIALLEGMLKDRGVAPPPAVHPPKTRQEAQAKNQEEGRGQDGLQSSESNRADSSERQASPCSSTDGDADANEPQQENSALPTGHAAHMPLMEPLLLQDVEPKKDLNVRRHLSPKGSLSFDQSPGRARFFGPTANIHVFAESSCQYSTREPPEQLRLTDRVIRGLGSSTHDILMNNFWDYFNTAHLVVDRQVFEAGKAAQDPKLYSSFLHIAILAAGYRFADRNREDIKRLTLGNWESTLHREAKCMLDIELERPGGVPSVQALLILADLESGVGRDTTGWMYSGMANRLAFDIGLHTNCSTDEMTELERRNRRQAMASCVLLDRQLALLLGRPTSIKNQDMSIDLLSKGSSPLPLDTALFSLSDFNPKPAMTADAVIHQKMMELMELSSRISESQNTMTKMDEKIGNGYLQAISLDRQMQIWYRRLPEHLAWKPANVKSAPMSFFVLHQQFHVSMILLHRPWADYSPTPLDGSIGSRYPSPSSPNQHTDYSQRFSGPQSPRKDNKMNLSRTMCTQHAIRVARIFWQHRQRLDGKKLCLMGVQHAGTAALALMAALAHRSRELDHQSNLRYLQVLSSAIYDMSQTYHPAARMYHLLKSMLVDIRKEMVSSRSSDTSTILTQLHQNHSNNPGFLANHWRSGPATNSIIHNPIPTLQGQEDLNAAKRRRLSEQRPSEAEQPNLPLFGLGYTYPSPPKSSQSHKAFNACKLEAPPSPTIPSLADGPCTMMFDFDFLSSAANDFVDCRTKVIDLTKSEGAPASPSPDAPAASQNDDEIIVSLGQEPQTEDEPSAEMTIEEWLAEPRVMTPASMQQQPSPKPGAAVLDTVVVAAGTEFTSDTPSALMEFGSEDDGSSGMEWMIDVGEEDATCMSLNDLVQSVQKVVGSETKKTPPMRNLELDFLRL</sequence>
<feature type="compositionally biased region" description="Polar residues" evidence="8">
    <location>
        <begin position="574"/>
        <end position="593"/>
    </location>
</feature>
<protein>
    <submittedName>
        <fullName evidence="10">Fungal-specific transcription factor domain-containing protein</fullName>
    </submittedName>
</protein>
<name>A0AA40B064_9PEZI</name>
<feature type="region of interest" description="Disordered" evidence="8">
    <location>
        <begin position="1"/>
        <end position="35"/>
    </location>
</feature>
<organism evidence="10 11">
    <name type="scientific">Lasiosphaeris hirsuta</name>
    <dbReference type="NCBI Taxonomy" id="260670"/>
    <lineage>
        <taxon>Eukaryota</taxon>
        <taxon>Fungi</taxon>
        <taxon>Dikarya</taxon>
        <taxon>Ascomycota</taxon>
        <taxon>Pezizomycotina</taxon>
        <taxon>Sordariomycetes</taxon>
        <taxon>Sordariomycetidae</taxon>
        <taxon>Sordariales</taxon>
        <taxon>Lasiosphaeriaceae</taxon>
        <taxon>Lasiosphaeris</taxon>
    </lineage>
</organism>
<evidence type="ECO:0000256" key="1">
    <source>
        <dbReference type="ARBA" id="ARBA00004123"/>
    </source>
</evidence>
<evidence type="ECO:0000313" key="11">
    <source>
        <dbReference type="Proteomes" id="UP001172102"/>
    </source>
</evidence>
<evidence type="ECO:0000313" key="10">
    <source>
        <dbReference type="EMBL" id="KAK0725203.1"/>
    </source>
</evidence>
<dbReference type="CDD" id="cd00067">
    <property type="entry name" value="GAL4"/>
    <property type="match status" value="1"/>
</dbReference>
<feature type="region of interest" description="Disordered" evidence="8">
    <location>
        <begin position="568"/>
        <end position="600"/>
    </location>
</feature>
<evidence type="ECO:0000256" key="6">
    <source>
        <dbReference type="ARBA" id="ARBA00023163"/>
    </source>
</evidence>
<dbReference type="GO" id="GO:0003677">
    <property type="term" value="F:DNA binding"/>
    <property type="evidence" value="ECO:0007669"/>
    <property type="project" value="UniProtKB-KW"/>
</dbReference>
<dbReference type="GO" id="GO:0006351">
    <property type="term" value="P:DNA-templated transcription"/>
    <property type="evidence" value="ECO:0007669"/>
    <property type="project" value="InterPro"/>
</dbReference>
<reference evidence="10" key="1">
    <citation type="submission" date="2023-06" db="EMBL/GenBank/DDBJ databases">
        <title>Genome-scale phylogeny and comparative genomics of the fungal order Sordariales.</title>
        <authorList>
            <consortium name="Lawrence Berkeley National Laboratory"/>
            <person name="Hensen N."/>
            <person name="Bonometti L."/>
            <person name="Westerberg I."/>
            <person name="Brannstrom I.O."/>
            <person name="Guillou S."/>
            <person name="Cros-Aarteil S."/>
            <person name="Calhoun S."/>
            <person name="Haridas S."/>
            <person name="Kuo A."/>
            <person name="Mondo S."/>
            <person name="Pangilinan J."/>
            <person name="Riley R."/>
            <person name="Labutti K."/>
            <person name="Andreopoulos B."/>
            <person name="Lipzen A."/>
            <person name="Chen C."/>
            <person name="Yanf M."/>
            <person name="Daum C."/>
            <person name="Ng V."/>
            <person name="Clum A."/>
            <person name="Steindorff A."/>
            <person name="Ohm R."/>
            <person name="Martin F."/>
            <person name="Silar P."/>
            <person name="Natvig D."/>
            <person name="Lalanne C."/>
            <person name="Gautier V."/>
            <person name="Ament-Velasquez S.L."/>
            <person name="Kruys A."/>
            <person name="Hutchinson M.I."/>
            <person name="Powell A.J."/>
            <person name="Barry K."/>
            <person name="Miller A.N."/>
            <person name="Grigoriev I.V."/>
            <person name="Debuchy R."/>
            <person name="Gladieux P."/>
            <person name="Thoren M.H."/>
            <person name="Johannesson H."/>
        </authorList>
    </citation>
    <scope>NUCLEOTIDE SEQUENCE</scope>
    <source>
        <strain evidence="10">SMH4607-1</strain>
    </source>
</reference>
<dbReference type="Proteomes" id="UP001172102">
    <property type="component" value="Unassembled WGS sequence"/>
</dbReference>
<dbReference type="PROSITE" id="PS50048">
    <property type="entry name" value="ZN2_CY6_FUNGAL_2"/>
    <property type="match status" value="1"/>
</dbReference>
<dbReference type="InterPro" id="IPR001138">
    <property type="entry name" value="Zn2Cys6_DnaBD"/>
</dbReference>
<evidence type="ECO:0000259" key="9">
    <source>
        <dbReference type="PROSITE" id="PS50048"/>
    </source>
</evidence>
<feature type="compositionally biased region" description="Basic and acidic residues" evidence="8">
    <location>
        <begin position="120"/>
        <end position="134"/>
    </location>
</feature>
<dbReference type="SMART" id="SM00066">
    <property type="entry name" value="GAL4"/>
    <property type="match status" value="1"/>
</dbReference>
<evidence type="ECO:0000256" key="4">
    <source>
        <dbReference type="ARBA" id="ARBA00023015"/>
    </source>
</evidence>
<dbReference type="Gene3D" id="4.10.240.10">
    <property type="entry name" value="Zn(2)-C6 fungal-type DNA-binding domain"/>
    <property type="match status" value="1"/>
</dbReference>
<dbReference type="PANTHER" id="PTHR31313:SF81">
    <property type="entry name" value="TY1 ENHANCER ACTIVATOR"/>
    <property type="match status" value="1"/>
</dbReference>
<dbReference type="EMBL" id="JAUKUA010000002">
    <property type="protein sequence ID" value="KAK0725203.1"/>
    <property type="molecule type" value="Genomic_DNA"/>
</dbReference>
<dbReference type="GO" id="GO:0008270">
    <property type="term" value="F:zinc ion binding"/>
    <property type="evidence" value="ECO:0007669"/>
    <property type="project" value="InterPro"/>
</dbReference>
<evidence type="ECO:0000256" key="7">
    <source>
        <dbReference type="ARBA" id="ARBA00023242"/>
    </source>
</evidence>
<keyword evidence="3" id="KW-0862">Zinc</keyword>
<dbReference type="InterPro" id="IPR036864">
    <property type="entry name" value="Zn2-C6_fun-type_DNA-bd_sf"/>
</dbReference>
<keyword evidence="5" id="KW-0238">DNA-binding</keyword>
<dbReference type="Pfam" id="PF04082">
    <property type="entry name" value="Fungal_trans"/>
    <property type="match status" value="1"/>
</dbReference>
<feature type="domain" description="Zn(2)-C6 fungal-type" evidence="9">
    <location>
        <begin position="43"/>
        <end position="75"/>
    </location>
</feature>
<dbReference type="PANTHER" id="PTHR31313">
    <property type="entry name" value="TY1 ENHANCER ACTIVATOR"/>
    <property type="match status" value="1"/>
</dbReference>
<dbReference type="PROSITE" id="PS00463">
    <property type="entry name" value="ZN2_CY6_FUNGAL_1"/>
    <property type="match status" value="1"/>
</dbReference>
<evidence type="ECO:0000256" key="5">
    <source>
        <dbReference type="ARBA" id="ARBA00023125"/>
    </source>
</evidence>
<dbReference type="CDD" id="cd12148">
    <property type="entry name" value="fungal_TF_MHR"/>
    <property type="match status" value="1"/>
</dbReference>
<dbReference type="AlphaFoldDB" id="A0AA40B064"/>
<dbReference type="InterPro" id="IPR051615">
    <property type="entry name" value="Transcr_Regulatory_Elem"/>
</dbReference>
<feature type="region of interest" description="Disordered" evidence="8">
    <location>
        <begin position="108"/>
        <end position="176"/>
    </location>
</feature>
<dbReference type="InterPro" id="IPR007219">
    <property type="entry name" value="XnlR_reg_dom"/>
</dbReference>
<keyword evidence="11" id="KW-1185">Reference proteome</keyword>
<keyword evidence="2" id="KW-0479">Metal-binding</keyword>
<dbReference type="SUPFAM" id="SSF57701">
    <property type="entry name" value="Zn2/Cys6 DNA-binding domain"/>
    <property type="match status" value="1"/>
</dbReference>
<feature type="compositionally biased region" description="Polar residues" evidence="8">
    <location>
        <begin position="151"/>
        <end position="160"/>
    </location>
</feature>
<keyword evidence="7" id="KW-0539">Nucleus</keyword>
<evidence type="ECO:0000256" key="8">
    <source>
        <dbReference type="SAM" id="MobiDB-lite"/>
    </source>
</evidence>
<evidence type="ECO:0000256" key="3">
    <source>
        <dbReference type="ARBA" id="ARBA00022833"/>
    </source>
</evidence>
<evidence type="ECO:0000256" key="2">
    <source>
        <dbReference type="ARBA" id="ARBA00022723"/>
    </source>
</evidence>
<comment type="caution">
    <text evidence="10">The sequence shown here is derived from an EMBL/GenBank/DDBJ whole genome shotgun (WGS) entry which is preliminary data.</text>
</comment>
<keyword evidence="6" id="KW-0804">Transcription</keyword>
<dbReference type="GO" id="GO:0005634">
    <property type="term" value="C:nucleus"/>
    <property type="evidence" value="ECO:0007669"/>
    <property type="project" value="UniProtKB-SubCell"/>
</dbReference>
<accession>A0AA40B064</accession>